<organism evidence="2 3">
    <name type="scientific">Bifidobacterium longum subsp. infantis</name>
    <dbReference type="NCBI Taxonomy" id="1682"/>
    <lineage>
        <taxon>Bacteria</taxon>
        <taxon>Bacillati</taxon>
        <taxon>Actinomycetota</taxon>
        <taxon>Actinomycetes</taxon>
        <taxon>Bifidobacteriales</taxon>
        <taxon>Bifidobacteriaceae</taxon>
        <taxon>Bifidobacterium</taxon>
    </lineage>
</organism>
<name>A0ABP1X9A1_BIFLI</name>
<evidence type="ECO:0000256" key="1">
    <source>
        <dbReference type="SAM" id="MobiDB-lite"/>
    </source>
</evidence>
<protein>
    <submittedName>
        <fullName evidence="2">Uncharacterized protein</fullName>
    </submittedName>
</protein>
<gene>
    <name evidence="2" type="ORF">BLIC_c02517</name>
</gene>
<reference evidence="2 3" key="1">
    <citation type="submission" date="2014-09" db="EMBL/GenBank/DDBJ databases">
        <authorList>
            <person name="Bertelli C."/>
        </authorList>
    </citation>
    <scope>NUCLEOTIDE SEQUENCE [LARGE SCALE GENOMIC DNA]</scope>
    <source>
        <strain evidence="2 3">BIC1401111250</strain>
    </source>
</reference>
<evidence type="ECO:0000313" key="3">
    <source>
        <dbReference type="Proteomes" id="UP000043107"/>
    </source>
</evidence>
<accession>A0ABP1X9A1</accession>
<comment type="caution">
    <text evidence="2">The sequence shown here is derived from an EMBL/GenBank/DDBJ whole genome shotgun (WGS) entry which is preliminary data.</text>
</comment>
<dbReference type="EMBL" id="CCWP01000053">
    <property type="protein sequence ID" value="CEF07116.1"/>
    <property type="molecule type" value="Genomic_DNA"/>
</dbReference>
<feature type="compositionally biased region" description="Polar residues" evidence="1">
    <location>
        <begin position="16"/>
        <end position="29"/>
    </location>
</feature>
<evidence type="ECO:0000313" key="2">
    <source>
        <dbReference type="EMBL" id="CEF07116.1"/>
    </source>
</evidence>
<keyword evidence="3" id="KW-1185">Reference proteome</keyword>
<sequence length="74" mass="7811">MASLLAARAETAGPAASNSLEEPSHTVWSGETPGADGTGMVMYWSFRSPKVSEMELLNTTPVFAVLPSLVWSAL</sequence>
<feature type="region of interest" description="Disordered" evidence="1">
    <location>
        <begin position="1"/>
        <end position="36"/>
    </location>
</feature>
<dbReference type="Proteomes" id="UP000043107">
    <property type="component" value="Unassembled WGS sequence"/>
</dbReference>
<proteinExistence type="predicted"/>